<dbReference type="SUPFAM" id="SSF52540">
    <property type="entry name" value="P-loop containing nucleoside triphosphate hydrolases"/>
    <property type="match status" value="1"/>
</dbReference>
<protein>
    <submittedName>
        <fullName evidence="1">Adenylyl-sulfate kinase</fullName>
    </submittedName>
</protein>
<dbReference type="Pfam" id="PF13671">
    <property type="entry name" value="AAA_33"/>
    <property type="match status" value="1"/>
</dbReference>
<dbReference type="Proteomes" id="UP000824496">
    <property type="component" value="Chromosome"/>
</dbReference>
<dbReference type="InterPro" id="IPR027417">
    <property type="entry name" value="P-loop_NTPase"/>
</dbReference>
<organism evidence="1 2">
    <name type="scientific">Actinomyces capricornis</name>
    <dbReference type="NCBI Taxonomy" id="2755559"/>
    <lineage>
        <taxon>Bacteria</taxon>
        <taxon>Bacillati</taxon>
        <taxon>Actinomycetota</taxon>
        <taxon>Actinomycetes</taxon>
        <taxon>Actinomycetales</taxon>
        <taxon>Actinomycetaceae</taxon>
        <taxon>Actinomyces</taxon>
    </lineage>
</organism>
<dbReference type="Gene3D" id="3.40.50.300">
    <property type="entry name" value="P-loop containing nucleotide triphosphate hydrolases"/>
    <property type="match status" value="1"/>
</dbReference>
<dbReference type="GO" id="GO:0016301">
    <property type="term" value="F:kinase activity"/>
    <property type="evidence" value="ECO:0007669"/>
    <property type="project" value="UniProtKB-KW"/>
</dbReference>
<keyword evidence="1" id="KW-0808">Transferase</keyword>
<evidence type="ECO:0000313" key="2">
    <source>
        <dbReference type="Proteomes" id="UP000824496"/>
    </source>
</evidence>
<reference evidence="1 2" key="1">
    <citation type="submission" date="2021-08" db="EMBL/GenBank/DDBJ databases">
        <title>Whole genome sequence of novel Actinomyces species strain MAS-1.</title>
        <authorList>
            <person name="Saito M."/>
            <person name="Kuwahara N."/>
            <person name="Takizawa T."/>
            <person name="Gotouda H."/>
            <person name="Ochiai T."/>
        </authorList>
    </citation>
    <scope>NUCLEOTIDE SEQUENCE [LARGE SCALE GENOMIC DNA]</scope>
    <source>
        <strain evidence="1 2">MAS-1</strain>
    </source>
</reference>
<name>A0ABN6K2A8_9ACTO</name>
<keyword evidence="2" id="KW-1185">Reference proteome</keyword>
<sequence length="199" mass="20953">MRPHIPVTNPAAPLDAGQARGGPLRPCLVVIGGLPGVGKTTVCREVLGLRPMTWLRIDSIEQALRESGEMRPGTPGGAGYAAAAAVSRDVLATGGDVLAECVNPMPLTRRLWEATAGDLGCAFLGVELVCSDAGEHRRRVEGRASDIKGLVLPDWREVRTRDYEPWPEAGLRLDTARLPPAGAAGRIIRALSTLLGAGP</sequence>
<gene>
    <name evidence="1" type="ORF">MANAM107_05700</name>
</gene>
<accession>A0ABN6K2A8</accession>
<keyword evidence="1" id="KW-0418">Kinase</keyword>
<evidence type="ECO:0000313" key="1">
    <source>
        <dbReference type="EMBL" id="BDA63736.1"/>
    </source>
</evidence>
<proteinExistence type="predicted"/>
<dbReference type="PANTHER" id="PTHR37807:SF3">
    <property type="entry name" value="OS07G0160300 PROTEIN"/>
    <property type="match status" value="1"/>
</dbReference>
<dbReference type="EMBL" id="AP025017">
    <property type="protein sequence ID" value="BDA63736.1"/>
    <property type="molecule type" value="Genomic_DNA"/>
</dbReference>
<dbReference type="PANTHER" id="PTHR37807">
    <property type="entry name" value="OS07G0160300 PROTEIN"/>
    <property type="match status" value="1"/>
</dbReference>